<accession>A0ABP0TH84</accession>
<gene>
    <name evidence="1" type="ORF">CSSPTR1EN2_LOCUS3510</name>
</gene>
<keyword evidence="2" id="KW-1185">Reference proteome</keyword>
<evidence type="ECO:0000313" key="2">
    <source>
        <dbReference type="Proteomes" id="UP001497512"/>
    </source>
</evidence>
<evidence type="ECO:0000313" key="1">
    <source>
        <dbReference type="EMBL" id="CAK9196511.1"/>
    </source>
</evidence>
<dbReference type="Proteomes" id="UP001497512">
    <property type="component" value="Chromosome 11"/>
</dbReference>
<proteinExistence type="predicted"/>
<dbReference type="EMBL" id="OZ019903">
    <property type="protein sequence ID" value="CAK9196511.1"/>
    <property type="molecule type" value="Genomic_DNA"/>
</dbReference>
<sequence>MPNQAGKLDPRFSKLVLKVAINTKVILQSRHLGVQMRKRLDPHDSLTRDETGQKQQRLCSSMGSLPCPLGVKFQQRNLPGRIFSSCQSGV</sequence>
<protein>
    <submittedName>
        <fullName evidence="1">Uncharacterized protein</fullName>
    </submittedName>
</protein>
<name>A0ABP0TH84_9BRYO</name>
<reference evidence="1" key="1">
    <citation type="submission" date="2024-02" db="EMBL/GenBank/DDBJ databases">
        <authorList>
            <consortium name="ELIXIR-Norway"/>
            <consortium name="Elixir Norway"/>
        </authorList>
    </citation>
    <scope>NUCLEOTIDE SEQUENCE</scope>
</reference>
<organism evidence="1 2">
    <name type="scientific">Sphagnum troendelagicum</name>
    <dbReference type="NCBI Taxonomy" id="128251"/>
    <lineage>
        <taxon>Eukaryota</taxon>
        <taxon>Viridiplantae</taxon>
        <taxon>Streptophyta</taxon>
        <taxon>Embryophyta</taxon>
        <taxon>Bryophyta</taxon>
        <taxon>Sphagnophytina</taxon>
        <taxon>Sphagnopsida</taxon>
        <taxon>Sphagnales</taxon>
        <taxon>Sphagnaceae</taxon>
        <taxon>Sphagnum</taxon>
    </lineage>
</organism>